<evidence type="ECO:0000313" key="5">
    <source>
        <dbReference type="EMBL" id="GGN35138.1"/>
    </source>
</evidence>
<accession>A0ABQ2IYP6</accession>
<keyword evidence="3" id="KW-0812">Transmembrane</keyword>
<dbReference type="InterPro" id="IPR052016">
    <property type="entry name" value="Bact_Sigma-Reg"/>
</dbReference>
<feature type="compositionally biased region" description="Acidic residues" evidence="2">
    <location>
        <begin position="306"/>
        <end position="316"/>
    </location>
</feature>
<comment type="caution">
    <text evidence="5">The sequence shown here is derived from an EMBL/GenBank/DDBJ whole genome shotgun (WGS) entry which is preliminary data.</text>
</comment>
<dbReference type="SUPFAM" id="SSF81606">
    <property type="entry name" value="PP2C-like"/>
    <property type="match status" value="1"/>
</dbReference>
<dbReference type="InterPro" id="IPR001932">
    <property type="entry name" value="PPM-type_phosphatase-like_dom"/>
</dbReference>
<keyword evidence="3" id="KW-0472">Membrane</keyword>
<dbReference type="Gene3D" id="3.60.40.10">
    <property type="entry name" value="PPM-type phosphatase domain"/>
    <property type="match status" value="2"/>
</dbReference>
<feature type="compositionally biased region" description="Gly residues" evidence="2">
    <location>
        <begin position="232"/>
        <end position="242"/>
    </location>
</feature>
<proteinExistence type="predicted"/>
<dbReference type="PANTHER" id="PTHR43156">
    <property type="entry name" value="STAGE II SPORULATION PROTEIN E-RELATED"/>
    <property type="match status" value="1"/>
</dbReference>
<evidence type="ECO:0000256" key="3">
    <source>
        <dbReference type="SAM" id="Phobius"/>
    </source>
</evidence>
<feature type="transmembrane region" description="Helical" evidence="3">
    <location>
        <begin position="54"/>
        <end position="77"/>
    </location>
</feature>
<keyword evidence="1" id="KW-0378">Hydrolase</keyword>
<evidence type="ECO:0000256" key="1">
    <source>
        <dbReference type="ARBA" id="ARBA00022801"/>
    </source>
</evidence>
<name>A0ABQ2IYP6_9ACTN</name>
<feature type="region of interest" description="Disordered" evidence="2">
    <location>
        <begin position="229"/>
        <end position="316"/>
    </location>
</feature>
<evidence type="ECO:0000313" key="6">
    <source>
        <dbReference type="Proteomes" id="UP000600080"/>
    </source>
</evidence>
<protein>
    <recommendedName>
        <fullName evidence="4">PPM-type phosphatase domain-containing protein</fullName>
    </recommendedName>
</protein>
<dbReference type="SMART" id="SM00331">
    <property type="entry name" value="PP2C_SIG"/>
    <property type="match status" value="1"/>
</dbReference>
<sequence length="459" mass="47817">MRRLPWLSERRELSHVLVLIPIGLIVAVCTIDVLSPPDIHLGPLLVAAPTLTAAFAGPALTAAIGALAVIAQVNIGLARRALFTENLEVQIAALIVVSALVVLYTVVRDRGERRLTKSRSVAAVAQHVLLRPLPARSGFLEIASFYLPAEEEAAMGGDLFAAARTTTSTRLIIGDVRGKGLPAYSNAALLLGAFRAAAHRQATLPKLAIHLDGAVRWDSSQWVNASKVARGAGEGGGPGGATGVPTEASSGASVDVGDGYRADGWSVPAAGADPGPGAGSGTGREPATGPKPDPGPDTAANHDAETGVDTDSDTDTDETFATVSLLDIPDHWPVLRTITCGHPPALLLRDGWALTLRPERTALPIGLGRLAGEPDYEVETFPFEPGDLLLLYTDGVTEARDGKGVFYPLAERAGAWSGHSPEQVLRLLRADLLAHTDGRLGDDAAAVAVRRLPAEPPAP</sequence>
<organism evidence="5 6">
    <name type="scientific">Streptomyces kronopolitis</name>
    <dbReference type="NCBI Taxonomy" id="1612435"/>
    <lineage>
        <taxon>Bacteria</taxon>
        <taxon>Bacillati</taxon>
        <taxon>Actinomycetota</taxon>
        <taxon>Actinomycetes</taxon>
        <taxon>Kitasatosporales</taxon>
        <taxon>Streptomycetaceae</taxon>
        <taxon>Streptomyces</taxon>
    </lineage>
</organism>
<feature type="domain" description="PPM-type phosphatase" evidence="4">
    <location>
        <begin position="140"/>
        <end position="451"/>
    </location>
</feature>
<dbReference type="Pfam" id="PF07228">
    <property type="entry name" value="SpoIIE"/>
    <property type="match status" value="2"/>
</dbReference>
<dbReference type="Proteomes" id="UP000600080">
    <property type="component" value="Unassembled WGS sequence"/>
</dbReference>
<keyword evidence="6" id="KW-1185">Reference proteome</keyword>
<feature type="transmembrane region" description="Helical" evidence="3">
    <location>
        <begin position="12"/>
        <end position="34"/>
    </location>
</feature>
<dbReference type="EMBL" id="BMND01000002">
    <property type="protein sequence ID" value="GGN35138.1"/>
    <property type="molecule type" value="Genomic_DNA"/>
</dbReference>
<keyword evidence="3" id="KW-1133">Transmembrane helix</keyword>
<dbReference type="InterPro" id="IPR036457">
    <property type="entry name" value="PPM-type-like_dom_sf"/>
</dbReference>
<evidence type="ECO:0000256" key="2">
    <source>
        <dbReference type="SAM" id="MobiDB-lite"/>
    </source>
</evidence>
<feature type="transmembrane region" description="Helical" evidence="3">
    <location>
        <begin position="89"/>
        <end position="107"/>
    </location>
</feature>
<gene>
    <name evidence="5" type="ORF">GCM10012285_07930</name>
</gene>
<reference evidence="6" key="1">
    <citation type="journal article" date="2019" name="Int. J. Syst. Evol. Microbiol.">
        <title>The Global Catalogue of Microorganisms (GCM) 10K type strain sequencing project: providing services to taxonomists for standard genome sequencing and annotation.</title>
        <authorList>
            <consortium name="The Broad Institute Genomics Platform"/>
            <consortium name="The Broad Institute Genome Sequencing Center for Infectious Disease"/>
            <person name="Wu L."/>
            <person name="Ma J."/>
        </authorList>
    </citation>
    <scope>NUCLEOTIDE SEQUENCE [LARGE SCALE GENOMIC DNA]</scope>
    <source>
        <strain evidence="6">CGMCC 4.7323</strain>
    </source>
</reference>
<dbReference type="PANTHER" id="PTHR43156:SF2">
    <property type="entry name" value="STAGE II SPORULATION PROTEIN E"/>
    <property type="match status" value="1"/>
</dbReference>
<evidence type="ECO:0000259" key="4">
    <source>
        <dbReference type="SMART" id="SM00331"/>
    </source>
</evidence>